<comment type="caution">
    <text evidence="2">The sequence shown here is derived from an EMBL/GenBank/DDBJ whole genome shotgun (WGS) entry which is preliminary data.</text>
</comment>
<reference evidence="2 3" key="1">
    <citation type="journal article" date="2016" name="Nat. Commun.">
        <title>Thousands of microbial genomes shed light on interconnected biogeochemical processes in an aquifer system.</title>
        <authorList>
            <person name="Anantharaman K."/>
            <person name="Brown C.T."/>
            <person name="Hug L.A."/>
            <person name="Sharon I."/>
            <person name="Castelle C.J."/>
            <person name="Probst A.J."/>
            <person name="Thomas B.C."/>
            <person name="Singh A."/>
            <person name="Wilkins M.J."/>
            <person name="Karaoz U."/>
            <person name="Brodie E.L."/>
            <person name="Williams K.H."/>
            <person name="Hubbard S.S."/>
            <person name="Banfield J.F."/>
        </authorList>
    </citation>
    <scope>NUCLEOTIDE SEQUENCE [LARGE SCALE GENOMIC DNA]</scope>
</reference>
<dbReference type="GO" id="GO:0006974">
    <property type="term" value="P:DNA damage response"/>
    <property type="evidence" value="ECO:0007669"/>
    <property type="project" value="TreeGrafter"/>
</dbReference>
<keyword evidence="1" id="KW-0472">Membrane</keyword>
<dbReference type="EMBL" id="MHJL01000036">
    <property type="protein sequence ID" value="OGY66766.1"/>
    <property type="molecule type" value="Genomic_DNA"/>
</dbReference>
<dbReference type="Pfam" id="PF04402">
    <property type="entry name" value="SIMPL"/>
    <property type="match status" value="1"/>
</dbReference>
<sequence length="252" mass="28095">MKLDIKNSFWILINTTLVVVILFMLLGLKALWSYTSSLQPTRTITVTAEGKTVVVPDIANLSFGSIIEGSDPEKIAKENDEKLNKAVEFVKSFDIDDKDIKTSNYDLSPRYQYDERKGTNFITGYTINQTILVKIRKFEDIGKIIGGLPKQGINQINSLYFEVEDQDKFLNQAREEAFAKAAEKAKIMARQNGVRIKRVVSFSESTGGYPGPIYFGRAEKLGLGGDATVTAPAIEPGSQEVIIQVNVVYEIR</sequence>
<dbReference type="Gene3D" id="3.30.110.170">
    <property type="entry name" value="Protein of unknown function (DUF541), domain 1"/>
    <property type="match status" value="1"/>
</dbReference>
<dbReference type="Proteomes" id="UP000177690">
    <property type="component" value="Unassembled WGS sequence"/>
</dbReference>
<organism evidence="2 3">
    <name type="scientific">Candidatus Harrisonbacteria bacterium RIFCSPLOWO2_02_FULL_41_13b</name>
    <dbReference type="NCBI Taxonomy" id="1798409"/>
    <lineage>
        <taxon>Bacteria</taxon>
        <taxon>Candidatus Harrisoniibacteriota</taxon>
    </lineage>
</organism>
<feature type="transmembrane region" description="Helical" evidence="1">
    <location>
        <begin position="9"/>
        <end position="32"/>
    </location>
</feature>
<dbReference type="PANTHER" id="PTHR34387">
    <property type="entry name" value="SLR1258 PROTEIN"/>
    <property type="match status" value="1"/>
</dbReference>
<keyword evidence="1" id="KW-0812">Transmembrane</keyword>
<evidence type="ECO:0000256" key="1">
    <source>
        <dbReference type="SAM" id="Phobius"/>
    </source>
</evidence>
<name>A0A1G1ZRL1_9BACT</name>
<protein>
    <recommendedName>
        <fullName evidence="4">SIMPL domain-containing protein</fullName>
    </recommendedName>
</protein>
<proteinExistence type="predicted"/>
<gene>
    <name evidence="2" type="ORF">A3I24_04595</name>
</gene>
<keyword evidence="1" id="KW-1133">Transmembrane helix</keyword>
<dbReference type="STRING" id="1798409.A3I24_04595"/>
<dbReference type="PANTHER" id="PTHR34387:SF1">
    <property type="entry name" value="PERIPLASMIC IMMUNOGENIC PROTEIN"/>
    <property type="match status" value="1"/>
</dbReference>
<evidence type="ECO:0000313" key="2">
    <source>
        <dbReference type="EMBL" id="OGY66766.1"/>
    </source>
</evidence>
<dbReference type="InterPro" id="IPR052022">
    <property type="entry name" value="26kDa_periplasmic_antigen"/>
</dbReference>
<dbReference type="AlphaFoldDB" id="A0A1G1ZRL1"/>
<evidence type="ECO:0008006" key="4">
    <source>
        <dbReference type="Google" id="ProtNLM"/>
    </source>
</evidence>
<accession>A0A1G1ZRL1</accession>
<evidence type="ECO:0000313" key="3">
    <source>
        <dbReference type="Proteomes" id="UP000177690"/>
    </source>
</evidence>
<dbReference type="InterPro" id="IPR007497">
    <property type="entry name" value="SIMPL/DUF541"/>
</dbReference>
<dbReference type="Gene3D" id="3.30.70.2970">
    <property type="entry name" value="Protein of unknown function (DUF541), domain 2"/>
    <property type="match status" value="1"/>
</dbReference>